<dbReference type="InterPro" id="IPR000917">
    <property type="entry name" value="Sulfatase_N"/>
</dbReference>
<dbReference type="CDD" id="cd16148">
    <property type="entry name" value="sulfatase_like"/>
    <property type="match status" value="1"/>
</dbReference>
<evidence type="ECO:0000259" key="3">
    <source>
        <dbReference type="Pfam" id="PF00884"/>
    </source>
</evidence>
<evidence type="ECO:0000256" key="1">
    <source>
        <dbReference type="SAM" id="Phobius"/>
    </source>
</evidence>
<feature type="transmembrane region" description="Helical" evidence="1">
    <location>
        <begin position="167"/>
        <end position="184"/>
    </location>
</feature>
<protein>
    <submittedName>
        <fullName evidence="4">Sulfatase</fullName>
    </submittedName>
</protein>
<proteinExistence type="predicted"/>
<sequence length="827" mass="93285">MNTKCRLLIITIIFFFLGSVHHSSSAQNTKVLAQDSLAGLNSKLSILEKEINYIAPQSGSVYLAWSIEDLPLGELAALNDNTKLTDGLLYTPMYASGDTFKIKIKIPQNYKLNYNFWITKNKQGHYIDYWDLKSNGQILIVDDAPLTKTAHYAEVRHKTESKLLTKGWLVLIFFTVVLLVLYIIQKKRMGHIKPPSHFETIVFLSISLILLQALARSEIVGFDPVSYTKNPKLIVKVIRASFSDFNFVVSITIVVGLATLLIKSTKIKNAIRVLFILFAVLATVAAFSNITTVILLGKPFTYQWLYYSDFLGSDEAKTALQENISISIIVNLIAYCISLFLLAKILHGSYKLLTAKKNLKYITLSLLGLTMVVLVFFSFKTQVIWSKGQAENPITAFVHSMVTANSNASFFVTDLSADEAPFDPAKSTPLKTPLILAKDHQVKNVLFIVLESAGSAYFDAYGGNFQLSPNLNKYAKQALIFDQMYAHSPATNFSLVSILASMYPDLSFKSITQENPDIDHPTLSSLLNDKGYRTSFFTSADLRFQNCDAYLAHRGFDTVEDFSKISCDDQFHLADKTFTEGNGINDLCLADRLSSWLDTDTTQNFFSMLWTVQGHYPYFFEDEEQDFGVSNLSFNRYLNCLKRNDELVGMVMQMLEDRGLAESTLVVVTGDHGEAFGQHSQYGHGSGIYEENLKVPLYFINSTLFNGERVTDIASMKDLATTVLPVIGVDIPETWQGRDLLSTSSTEGFYFAPWSDYLFGYRNGDLKYIFNETENTVEVYNLKKDPKELNNLYTTEMEVELINARSKVAAWVQFQDKFMKQLLKEDQ</sequence>
<organism evidence="4 5">
    <name type="scientific">Gelidibacter salicanalis</name>
    <dbReference type="NCBI Taxonomy" id="291193"/>
    <lineage>
        <taxon>Bacteria</taxon>
        <taxon>Pseudomonadati</taxon>
        <taxon>Bacteroidota</taxon>
        <taxon>Flavobacteriia</taxon>
        <taxon>Flavobacteriales</taxon>
        <taxon>Flavobacteriaceae</taxon>
        <taxon>Gelidibacter</taxon>
    </lineage>
</organism>
<evidence type="ECO:0000313" key="5">
    <source>
        <dbReference type="Proteomes" id="UP000662373"/>
    </source>
</evidence>
<keyword evidence="2" id="KW-0732">Signal</keyword>
<dbReference type="InterPro" id="IPR017850">
    <property type="entry name" value="Alkaline_phosphatase_core_sf"/>
</dbReference>
<keyword evidence="1" id="KW-0472">Membrane</keyword>
<dbReference type="Gene3D" id="3.30.1120.10">
    <property type="match status" value="1"/>
</dbReference>
<evidence type="ECO:0000256" key="2">
    <source>
        <dbReference type="SAM" id="SignalP"/>
    </source>
</evidence>
<feature type="transmembrane region" description="Helical" evidence="1">
    <location>
        <begin position="324"/>
        <end position="346"/>
    </location>
</feature>
<dbReference type="Pfam" id="PF00884">
    <property type="entry name" value="Sulfatase"/>
    <property type="match status" value="1"/>
</dbReference>
<dbReference type="PANTHER" id="PTHR43751">
    <property type="entry name" value="SULFATASE"/>
    <property type="match status" value="1"/>
</dbReference>
<evidence type="ECO:0000313" key="4">
    <source>
        <dbReference type="EMBL" id="MBJ7880184.1"/>
    </source>
</evidence>
<accession>A0A934NIK4</accession>
<dbReference type="AlphaFoldDB" id="A0A934NIK4"/>
<feature type="signal peptide" evidence="2">
    <location>
        <begin position="1"/>
        <end position="26"/>
    </location>
</feature>
<feature type="transmembrane region" description="Helical" evidence="1">
    <location>
        <begin position="245"/>
        <end position="262"/>
    </location>
</feature>
<feature type="domain" description="Sulfatase N-terminal" evidence="3">
    <location>
        <begin position="443"/>
        <end position="729"/>
    </location>
</feature>
<feature type="transmembrane region" description="Helical" evidence="1">
    <location>
        <begin position="274"/>
        <end position="296"/>
    </location>
</feature>
<feature type="transmembrane region" description="Helical" evidence="1">
    <location>
        <begin position="358"/>
        <end position="379"/>
    </location>
</feature>
<dbReference type="PANTHER" id="PTHR43751:SF3">
    <property type="entry name" value="SULFATASE N-TERMINAL DOMAIN-CONTAINING PROTEIN"/>
    <property type="match status" value="1"/>
</dbReference>
<dbReference type="Proteomes" id="UP000662373">
    <property type="component" value="Unassembled WGS sequence"/>
</dbReference>
<dbReference type="RefSeq" id="WP_199598012.1">
    <property type="nucleotide sequence ID" value="NZ_JAEHJZ010000009.1"/>
</dbReference>
<keyword evidence="1" id="KW-0812">Transmembrane</keyword>
<dbReference type="InterPro" id="IPR052701">
    <property type="entry name" value="GAG_Ulvan_Degrading_Sulfatases"/>
</dbReference>
<keyword evidence="5" id="KW-1185">Reference proteome</keyword>
<dbReference type="SUPFAM" id="SSF53649">
    <property type="entry name" value="Alkaline phosphatase-like"/>
    <property type="match status" value="1"/>
</dbReference>
<name>A0A934NIK4_9FLAO</name>
<dbReference type="Gene3D" id="3.40.720.10">
    <property type="entry name" value="Alkaline Phosphatase, subunit A"/>
    <property type="match status" value="1"/>
</dbReference>
<feature type="chain" id="PRO_5037221324" evidence="2">
    <location>
        <begin position="27"/>
        <end position="827"/>
    </location>
</feature>
<keyword evidence="1" id="KW-1133">Transmembrane helix</keyword>
<gene>
    <name evidence="4" type="ORF">JEM65_05900</name>
</gene>
<feature type="transmembrane region" description="Helical" evidence="1">
    <location>
        <begin position="196"/>
        <end position="215"/>
    </location>
</feature>
<dbReference type="EMBL" id="JAEHJZ010000009">
    <property type="protein sequence ID" value="MBJ7880184.1"/>
    <property type="molecule type" value="Genomic_DNA"/>
</dbReference>
<reference evidence="4 5" key="1">
    <citation type="submission" date="2020-09" db="EMBL/GenBank/DDBJ databases">
        <title>Draft genome of Gelidibacter salicanalis PAMC21136.</title>
        <authorList>
            <person name="Park H."/>
        </authorList>
    </citation>
    <scope>NUCLEOTIDE SEQUENCE [LARGE SCALE GENOMIC DNA]</scope>
    <source>
        <strain evidence="4 5">PAMC21136</strain>
    </source>
</reference>
<comment type="caution">
    <text evidence="4">The sequence shown here is derived from an EMBL/GenBank/DDBJ whole genome shotgun (WGS) entry which is preliminary data.</text>
</comment>